<accession>A0A8J2LF72</accession>
<protein>
    <recommendedName>
        <fullName evidence="11">Ionotropic receptor</fullName>
    </recommendedName>
</protein>
<dbReference type="PANTHER" id="PTHR42643">
    <property type="entry name" value="IONOTROPIC RECEPTOR 20A-RELATED"/>
    <property type="match status" value="1"/>
</dbReference>
<organism evidence="9 10">
    <name type="scientific">Allacma fusca</name>
    <dbReference type="NCBI Taxonomy" id="39272"/>
    <lineage>
        <taxon>Eukaryota</taxon>
        <taxon>Metazoa</taxon>
        <taxon>Ecdysozoa</taxon>
        <taxon>Arthropoda</taxon>
        <taxon>Hexapoda</taxon>
        <taxon>Collembola</taxon>
        <taxon>Symphypleona</taxon>
        <taxon>Sminthuridae</taxon>
        <taxon>Allacma</taxon>
    </lineage>
</organism>
<evidence type="ECO:0000256" key="4">
    <source>
        <dbReference type="ARBA" id="ARBA00022989"/>
    </source>
</evidence>
<dbReference type="EMBL" id="CAJVCH010556717">
    <property type="protein sequence ID" value="CAG7830606.1"/>
    <property type="molecule type" value="Genomic_DNA"/>
</dbReference>
<feature type="transmembrane region" description="Helical" evidence="8">
    <location>
        <begin position="598"/>
        <end position="616"/>
    </location>
</feature>
<keyword evidence="2" id="KW-1003">Cell membrane</keyword>
<keyword evidence="7" id="KW-0325">Glycoprotein</keyword>
<dbReference type="GO" id="GO:0005886">
    <property type="term" value="C:plasma membrane"/>
    <property type="evidence" value="ECO:0007669"/>
    <property type="project" value="UniProtKB-SubCell"/>
</dbReference>
<evidence type="ECO:0000256" key="7">
    <source>
        <dbReference type="ARBA" id="ARBA00023180"/>
    </source>
</evidence>
<reference evidence="9" key="1">
    <citation type="submission" date="2021-06" db="EMBL/GenBank/DDBJ databases">
        <authorList>
            <person name="Hodson N. C."/>
            <person name="Mongue J. A."/>
            <person name="Jaron S. K."/>
        </authorList>
    </citation>
    <scope>NUCLEOTIDE SEQUENCE</scope>
</reference>
<dbReference type="OrthoDB" id="10262646at2759"/>
<evidence type="ECO:0008006" key="11">
    <source>
        <dbReference type="Google" id="ProtNLM"/>
    </source>
</evidence>
<name>A0A8J2LF72_9HEXA</name>
<keyword evidence="5 8" id="KW-0472">Membrane</keyword>
<keyword evidence="4 8" id="KW-1133">Transmembrane helix</keyword>
<evidence type="ECO:0000256" key="3">
    <source>
        <dbReference type="ARBA" id="ARBA00022692"/>
    </source>
</evidence>
<dbReference type="InterPro" id="IPR052192">
    <property type="entry name" value="Insect_Ionotropic_Sensory_Rcpt"/>
</dbReference>
<evidence type="ECO:0000256" key="5">
    <source>
        <dbReference type="ARBA" id="ARBA00023136"/>
    </source>
</evidence>
<evidence type="ECO:0000313" key="10">
    <source>
        <dbReference type="Proteomes" id="UP000708208"/>
    </source>
</evidence>
<keyword evidence="10" id="KW-1185">Reference proteome</keyword>
<gene>
    <name evidence="9" type="ORF">AFUS01_LOCUS40399</name>
</gene>
<dbReference type="Proteomes" id="UP000708208">
    <property type="component" value="Unassembled WGS sequence"/>
</dbReference>
<dbReference type="PANTHER" id="PTHR42643:SF32">
    <property type="entry name" value="IONOTROPIC RECEPTOR 31A, ISOFORM C-RELATED"/>
    <property type="match status" value="1"/>
</dbReference>
<keyword evidence="3 8" id="KW-0812">Transmembrane</keyword>
<comment type="subcellular location">
    <subcellularLocation>
        <location evidence="1">Cell membrane</location>
        <topology evidence="1">Multi-pass membrane protein</topology>
    </subcellularLocation>
</comment>
<evidence type="ECO:0000256" key="8">
    <source>
        <dbReference type="SAM" id="Phobius"/>
    </source>
</evidence>
<dbReference type="AlphaFoldDB" id="A0A8J2LF72"/>
<sequence>MGIYSRQSPPTLLALCPSVHNWWCPIHNITKMVCPELRISHILRPFQLFHSITIAMWFQDDECLRNLKLDQVVSTTALIFKEDQLVTMQTSSVNILISANISSLMIIVSQITALVSNYINNTSDAESGNKDFINTNVAEKLWYFICFQSLSDDEIINSLRTIPWGKQGLKLNSQFFILIPNNNYSLTNWWHQEFRLWEFFQIKSSFVIQQSFVRNWQDLLINSISLPSGRRDFQQEGVDALGVCIESYANECTASNSSGTLIFESGLSVALFSDLKDSLNFRYTAAVTESFVIPESIFEEDANPAWLLGSKQIDVFISHEIYRPGLVAVFDIVQPTYLAGIMAYFTQPHVHPVSVFVDVCYLDKRHQPFSTGLSMKVVSDAFTWTLGAVVQRSVTICPTNSTGRKLTFLTVVFASLLWNSAYQGGYVSTLSVRFQPIQSFQQLLTNYYKLILNSRSASIDNYSKGLFHSYEISMENVKKMAREHVLEWITETRSAYLEYEDSFYGILDEVLHPKNIDPDDFFCNSISKVFIDRMSIPSGFVLQKNSPFREVFNLKILHLKERGLNARYLNIYKGSIIPKCLPNQNRRTASLDLEEVSLGFHILIFGLIACLALLILERMFWYFLYR</sequence>
<evidence type="ECO:0000256" key="1">
    <source>
        <dbReference type="ARBA" id="ARBA00004651"/>
    </source>
</evidence>
<proteinExistence type="predicted"/>
<keyword evidence="6" id="KW-0675">Receptor</keyword>
<comment type="caution">
    <text evidence="9">The sequence shown here is derived from an EMBL/GenBank/DDBJ whole genome shotgun (WGS) entry which is preliminary data.</text>
</comment>
<evidence type="ECO:0000256" key="6">
    <source>
        <dbReference type="ARBA" id="ARBA00023170"/>
    </source>
</evidence>
<evidence type="ECO:0000256" key="2">
    <source>
        <dbReference type="ARBA" id="ARBA00022475"/>
    </source>
</evidence>
<evidence type="ECO:0000313" key="9">
    <source>
        <dbReference type="EMBL" id="CAG7830606.1"/>
    </source>
</evidence>